<evidence type="ECO:0000256" key="2">
    <source>
        <dbReference type="SAM" id="SignalP"/>
    </source>
</evidence>
<keyword evidence="2" id="KW-0732">Signal</keyword>
<reference evidence="3" key="1">
    <citation type="journal article" date="2018" name="PLoS Negl. Trop. Dis.">
        <title>Sialome diversity of ticks revealed by RNAseq of single tick salivary glands.</title>
        <authorList>
            <person name="Perner J."/>
            <person name="Kropackova S."/>
            <person name="Kopacek P."/>
            <person name="Ribeiro J.M."/>
        </authorList>
    </citation>
    <scope>NUCLEOTIDE SEQUENCE</scope>
    <source>
        <strain evidence="3">Siblings of single egg batch collected in Ceske Budejovice</strain>
        <tissue evidence="3">Salivary glands</tissue>
    </source>
</reference>
<evidence type="ECO:0000256" key="1">
    <source>
        <dbReference type="SAM" id="MobiDB-lite"/>
    </source>
</evidence>
<feature type="compositionally biased region" description="Basic and acidic residues" evidence="1">
    <location>
        <begin position="176"/>
        <end position="198"/>
    </location>
</feature>
<dbReference type="AlphaFoldDB" id="A0A147BF70"/>
<feature type="region of interest" description="Disordered" evidence="1">
    <location>
        <begin position="366"/>
        <end position="385"/>
    </location>
</feature>
<feature type="chain" id="PRO_5007542191" evidence="2">
    <location>
        <begin position="28"/>
        <end position="404"/>
    </location>
</feature>
<sequence length="404" mass="44293">MADDALICKLCLLIVFLVDHRLDGVAAVGKVVGFGSRAVLVVEVVRHAYQKAQKAHGECVQPRKHQGFFLVLELERERDDGKRRAHILDAGLDGHRSAHGLGPPAQPAGAVARDHARQGHEQGGPVQLRRDAVEQIGEDEHLHDLRRHDEQTSEAAAPLCNVRRDFGEEPVEENAEAGRHRDHDQARGHPGVRDHDVPGVHVLAVQQHVQRHHAHCQHSRAQGHGDAEGHVPVAEVGEDVGHGTSGAAANDEHADGVQAVEPHGRDEAEGDQRHHHELAQHAHHDAERTSEVGPELGQFDVASHGKHDGDEDQHDHHIVHFLDHRQIGADRLGTVGRVRGGVEHIFNERGRRRVGRNIGGAHLVSSSNARCQRPRPTPSVSRRQIRSTIDPGTKRGRPCGWMSG</sequence>
<feature type="compositionally biased region" description="Basic and acidic residues" evidence="1">
    <location>
        <begin position="264"/>
        <end position="290"/>
    </location>
</feature>
<feature type="region of interest" description="Disordered" evidence="1">
    <location>
        <begin position="94"/>
        <end position="127"/>
    </location>
</feature>
<feature type="region of interest" description="Disordered" evidence="1">
    <location>
        <begin position="264"/>
        <end position="292"/>
    </location>
</feature>
<feature type="compositionally biased region" description="Basic residues" evidence="1">
    <location>
        <begin position="209"/>
        <end position="218"/>
    </location>
</feature>
<evidence type="ECO:0000313" key="3">
    <source>
        <dbReference type="EMBL" id="JAR89394.1"/>
    </source>
</evidence>
<proteinExistence type="predicted"/>
<name>A0A147BF70_IXORI</name>
<accession>A0A147BF70</accession>
<organism evidence="3">
    <name type="scientific">Ixodes ricinus</name>
    <name type="common">Common tick</name>
    <name type="synonym">Acarus ricinus</name>
    <dbReference type="NCBI Taxonomy" id="34613"/>
    <lineage>
        <taxon>Eukaryota</taxon>
        <taxon>Metazoa</taxon>
        <taxon>Ecdysozoa</taxon>
        <taxon>Arthropoda</taxon>
        <taxon>Chelicerata</taxon>
        <taxon>Arachnida</taxon>
        <taxon>Acari</taxon>
        <taxon>Parasitiformes</taxon>
        <taxon>Ixodida</taxon>
        <taxon>Ixodoidea</taxon>
        <taxon>Ixodidae</taxon>
        <taxon>Ixodinae</taxon>
        <taxon>Ixodes</taxon>
    </lineage>
</organism>
<protein>
    <submittedName>
        <fullName evidence="3">Putative secreted protein</fullName>
    </submittedName>
</protein>
<dbReference type="EMBL" id="GEGO01006010">
    <property type="protein sequence ID" value="JAR89394.1"/>
    <property type="molecule type" value="Transcribed_RNA"/>
</dbReference>
<feature type="signal peptide" evidence="2">
    <location>
        <begin position="1"/>
        <end position="27"/>
    </location>
</feature>
<feature type="region of interest" description="Disordered" evidence="1">
    <location>
        <begin position="169"/>
        <end position="228"/>
    </location>
</feature>